<dbReference type="PANTHER" id="PTHR41521">
    <property type="match status" value="1"/>
</dbReference>
<feature type="domain" description="DUF1330" evidence="1">
    <location>
        <begin position="2"/>
        <end position="95"/>
    </location>
</feature>
<organism evidence="2 3">
    <name type="scientific">Caenimonas sedimenti</name>
    <dbReference type="NCBI Taxonomy" id="2596921"/>
    <lineage>
        <taxon>Bacteria</taxon>
        <taxon>Pseudomonadati</taxon>
        <taxon>Pseudomonadota</taxon>
        <taxon>Betaproteobacteria</taxon>
        <taxon>Burkholderiales</taxon>
        <taxon>Comamonadaceae</taxon>
        <taxon>Caenimonas</taxon>
    </lineage>
</organism>
<dbReference type="AlphaFoldDB" id="A0A562ZQ00"/>
<dbReference type="PANTHER" id="PTHR41521:SF4">
    <property type="entry name" value="BLR0684 PROTEIN"/>
    <property type="match status" value="1"/>
</dbReference>
<proteinExistence type="predicted"/>
<sequence length="97" mass="10858">MSAFVIFDVEIRDPARYREFMEGVKPALELAGARYLARGGAHKVYEGDWAPRRIVILEFPSVAAWEAFYEGPVYQGLKSMRDECSSARLVSVEGLAS</sequence>
<keyword evidence="3" id="KW-1185">Reference proteome</keyword>
<accession>A0A562ZQ00</accession>
<protein>
    <submittedName>
        <fullName evidence="2">DUF1330 domain-containing protein</fullName>
    </submittedName>
</protein>
<gene>
    <name evidence="2" type="ORF">FN976_13980</name>
</gene>
<dbReference type="Proteomes" id="UP000318199">
    <property type="component" value="Unassembled WGS sequence"/>
</dbReference>
<evidence type="ECO:0000313" key="3">
    <source>
        <dbReference type="Proteomes" id="UP000318199"/>
    </source>
</evidence>
<evidence type="ECO:0000313" key="2">
    <source>
        <dbReference type="EMBL" id="TWO70662.1"/>
    </source>
</evidence>
<comment type="caution">
    <text evidence="2">The sequence shown here is derived from an EMBL/GenBank/DDBJ whole genome shotgun (WGS) entry which is preliminary data.</text>
</comment>
<dbReference type="SUPFAM" id="SSF54909">
    <property type="entry name" value="Dimeric alpha+beta barrel"/>
    <property type="match status" value="1"/>
</dbReference>
<dbReference type="Pfam" id="PF07045">
    <property type="entry name" value="DUF1330"/>
    <property type="match status" value="1"/>
</dbReference>
<dbReference type="InterPro" id="IPR011008">
    <property type="entry name" value="Dimeric_a/b-barrel"/>
</dbReference>
<dbReference type="RefSeq" id="WP_145893654.1">
    <property type="nucleotide sequence ID" value="NZ_VOBQ01000011.1"/>
</dbReference>
<dbReference type="OrthoDB" id="516779at2"/>
<reference evidence="2 3" key="1">
    <citation type="submission" date="2019-07" db="EMBL/GenBank/DDBJ databases">
        <title>Caenimonas sedimenti sp. nov., isolated from activated sludge.</title>
        <authorList>
            <person name="Xu J."/>
        </authorList>
    </citation>
    <scope>NUCLEOTIDE SEQUENCE [LARGE SCALE GENOMIC DNA]</scope>
    <source>
        <strain evidence="2 3">HX-9-20</strain>
    </source>
</reference>
<evidence type="ECO:0000259" key="1">
    <source>
        <dbReference type="Pfam" id="PF07045"/>
    </source>
</evidence>
<dbReference type="InterPro" id="IPR010753">
    <property type="entry name" value="DUF1330"/>
</dbReference>
<dbReference type="EMBL" id="VOBQ01000011">
    <property type="protein sequence ID" value="TWO70662.1"/>
    <property type="molecule type" value="Genomic_DNA"/>
</dbReference>
<dbReference type="Gene3D" id="3.30.70.100">
    <property type="match status" value="1"/>
</dbReference>
<name>A0A562ZQ00_9BURK</name>